<comment type="caution">
    <text evidence="1">The sequence shown here is derived from an EMBL/GenBank/DDBJ whole genome shotgun (WGS) entry which is preliminary data.</text>
</comment>
<protein>
    <submittedName>
        <fullName evidence="1">Uncharacterized protein</fullName>
    </submittedName>
</protein>
<dbReference type="GeneID" id="83212409"/>
<organism evidence="1 2">
    <name type="scientific">Lichtheimia ornata</name>
    <dbReference type="NCBI Taxonomy" id="688661"/>
    <lineage>
        <taxon>Eukaryota</taxon>
        <taxon>Fungi</taxon>
        <taxon>Fungi incertae sedis</taxon>
        <taxon>Mucoromycota</taxon>
        <taxon>Mucoromycotina</taxon>
        <taxon>Mucoromycetes</taxon>
        <taxon>Mucorales</taxon>
        <taxon>Lichtheimiaceae</taxon>
        <taxon>Lichtheimia</taxon>
    </lineage>
</organism>
<accession>A0AAD7V7C0</accession>
<reference evidence="1 2" key="1">
    <citation type="submission" date="2023-03" db="EMBL/GenBank/DDBJ databases">
        <title>Genome sequence of Lichtheimia ornata CBS 291.66.</title>
        <authorList>
            <person name="Mohabir J.T."/>
            <person name="Shea T.P."/>
            <person name="Kurbessoian T."/>
            <person name="Berby B."/>
            <person name="Fontaine J."/>
            <person name="Livny J."/>
            <person name="Gnirke A."/>
            <person name="Stajich J.E."/>
            <person name="Cuomo C.A."/>
        </authorList>
    </citation>
    <scope>NUCLEOTIDE SEQUENCE [LARGE SCALE GENOMIC DNA]</scope>
    <source>
        <strain evidence="1">CBS 291.66</strain>
    </source>
</reference>
<gene>
    <name evidence="1" type="ORF">O0I10_004996</name>
</gene>
<evidence type="ECO:0000313" key="1">
    <source>
        <dbReference type="EMBL" id="KAJ8659282.1"/>
    </source>
</evidence>
<dbReference type="RefSeq" id="XP_058344195.1">
    <property type="nucleotide sequence ID" value="XM_058485045.1"/>
</dbReference>
<proteinExistence type="predicted"/>
<evidence type="ECO:0000313" key="2">
    <source>
        <dbReference type="Proteomes" id="UP001234581"/>
    </source>
</evidence>
<dbReference type="EMBL" id="JARTCD010000019">
    <property type="protein sequence ID" value="KAJ8659282.1"/>
    <property type="molecule type" value="Genomic_DNA"/>
</dbReference>
<name>A0AAD7V7C0_9FUNG</name>
<keyword evidence="2" id="KW-1185">Reference proteome</keyword>
<dbReference type="AlphaFoldDB" id="A0AAD7V7C0"/>
<dbReference type="Proteomes" id="UP001234581">
    <property type="component" value="Unassembled WGS sequence"/>
</dbReference>
<sequence length="95" mass="11100">MLRPQGFKNASSVRTLHRLRLLISLPLEKMVSLLMHFIASIHWTVPSAGDDCVIQRDHCKELLVFWCFGFTRSTAMIAKYYSMGLDNCLWCIFYR</sequence>